<gene>
    <name evidence="2" type="ORF">B4923_06890</name>
</gene>
<feature type="transmembrane region" description="Helical" evidence="1">
    <location>
        <begin position="97"/>
        <end position="115"/>
    </location>
</feature>
<feature type="transmembrane region" description="Helical" evidence="1">
    <location>
        <begin position="262"/>
        <end position="285"/>
    </location>
</feature>
<keyword evidence="1" id="KW-1133">Transmembrane helix</keyword>
<feature type="transmembrane region" description="Helical" evidence="1">
    <location>
        <begin position="145"/>
        <end position="163"/>
    </location>
</feature>
<keyword evidence="1" id="KW-0472">Membrane</keyword>
<evidence type="ECO:0000313" key="3">
    <source>
        <dbReference type="Proteomes" id="UP000245138"/>
    </source>
</evidence>
<keyword evidence="1" id="KW-0812">Transmembrane</keyword>
<comment type="caution">
    <text evidence="2">The sequence shown here is derived from an EMBL/GenBank/DDBJ whole genome shotgun (WGS) entry which is preliminary data.</text>
</comment>
<feature type="transmembrane region" description="Helical" evidence="1">
    <location>
        <begin position="7"/>
        <end position="28"/>
    </location>
</feature>
<feature type="transmembrane region" description="Helical" evidence="1">
    <location>
        <begin position="325"/>
        <end position="343"/>
    </location>
</feature>
<dbReference type="AlphaFoldDB" id="A0A2U1TW81"/>
<feature type="transmembrane region" description="Helical" evidence="1">
    <location>
        <begin position="121"/>
        <end position="138"/>
    </location>
</feature>
<dbReference type="Proteomes" id="UP000245138">
    <property type="component" value="Unassembled WGS sequence"/>
</dbReference>
<sequence>MKINKPWFLFFSIKVLYSLISLFILSSITKIGDSERYINADLNISLRTFYDSTAFMDFIGGILGLGGSAFAFLGFAIINLCLTFYALRDFTFTRRQLYTLLAFLSFPSYLIWTSVPSKEAIVSGFMIILASDIVRLYFKFNRLNYFVVLLAFYIIVIFKPQYMPSIIVCYLTGYLFGKKNSNASIFLMVSIIGITAIAIALYSFNDVISDTVFRVIRGFDLEAGASREEFWVRPSDWYTKAFEGMLLSFWGPTFSEAGRSMIVLFVFIESLIITIILVTLFFILISNRFRLSFISMLVFSTLLLLFATYPFGVMNYGSAIRYKQGYYPFLLILFYCIPIFSRIEKRYLGNTGVL</sequence>
<evidence type="ECO:0000256" key="1">
    <source>
        <dbReference type="SAM" id="Phobius"/>
    </source>
</evidence>
<reference evidence="2 3" key="1">
    <citation type="submission" date="2018-04" db="EMBL/GenBank/DDBJ databases">
        <title>Brenneria corticis sp.nov.</title>
        <authorList>
            <person name="Li Y."/>
        </authorList>
    </citation>
    <scope>NUCLEOTIDE SEQUENCE [LARGE SCALE GENOMIC DNA]</scope>
    <source>
        <strain evidence="2 3">LMG 27715</strain>
    </source>
</reference>
<protein>
    <submittedName>
        <fullName evidence="2">Uncharacterized protein</fullName>
    </submittedName>
</protein>
<keyword evidence="3" id="KW-1185">Reference proteome</keyword>
<accession>A0A2U1TW81</accession>
<feature type="transmembrane region" description="Helical" evidence="1">
    <location>
        <begin position="291"/>
        <end position="313"/>
    </location>
</feature>
<feature type="transmembrane region" description="Helical" evidence="1">
    <location>
        <begin position="58"/>
        <end position="85"/>
    </location>
</feature>
<dbReference type="RefSeq" id="WP_109053617.1">
    <property type="nucleotide sequence ID" value="NZ_QDKJ01000004.1"/>
</dbReference>
<organism evidence="2 3">
    <name type="scientific">Brenneria roseae subsp. americana</name>
    <dbReference type="NCBI Taxonomy" id="1508507"/>
    <lineage>
        <taxon>Bacteria</taxon>
        <taxon>Pseudomonadati</taxon>
        <taxon>Pseudomonadota</taxon>
        <taxon>Gammaproteobacteria</taxon>
        <taxon>Enterobacterales</taxon>
        <taxon>Pectobacteriaceae</taxon>
        <taxon>Brenneria</taxon>
    </lineage>
</organism>
<feature type="transmembrane region" description="Helical" evidence="1">
    <location>
        <begin position="183"/>
        <end position="204"/>
    </location>
</feature>
<proteinExistence type="predicted"/>
<evidence type="ECO:0000313" key="2">
    <source>
        <dbReference type="EMBL" id="PWC13668.1"/>
    </source>
</evidence>
<dbReference type="OrthoDB" id="6057226at2"/>
<name>A0A2U1TW81_9GAMM</name>
<dbReference type="EMBL" id="QDKJ01000004">
    <property type="protein sequence ID" value="PWC13668.1"/>
    <property type="molecule type" value="Genomic_DNA"/>
</dbReference>